<dbReference type="InterPro" id="IPR051104">
    <property type="entry name" value="FAD_monoxygenase"/>
</dbReference>
<dbReference type="Gene3D" id="3.50.50.60">
    <property type="entry name" value="FAD/NAD(P)-binding domain"/>
    <property type="match status" value="1"/>
</dbReference>
<name>A0A8E2ASY7_9APHY</name>
<gene>
    <name evidence="5" type="ORF">OBBRIDRAFT_821803</name>
</gene>
<dbReference type="EMBL" id="KV722646">
    <property type="protein sequence ID" value="OCH84675.1"/>
    <property type="molecule type" value="Genomic_DNA"/>
</dbReference>
<evidence type="ECO:0000259" key="4">
    <source>
        <dbReference type="Pfam" id="PF01494"/>
    </source>
</evidence>
<dbReference type="GO" id="GO:0044550">
    <property type="term" value="P:secondary metabolite biosynthetic process"/>
    <property type="evidence" value="ECO:0007669"/>
    <property type="project" value="TreeGrafter"/>
</dbReference>
<keyword evidence="1" id="KW-0285">Flavoprotein</keyword>
<evidence type="ECO:0000313" key="6">
    <source>
        <dbReference type="Proteomes" id="UP000250043"/>
    </source>
</evidence>
<dbReference type="PRINTS" id="PR00420">
    <property type="entry name" value="RNGMNOXGNASE"/>
</dbReference>
<feature type="domain" description="FAD-binding" evidence="4">
    <location>
        <begin position="6"/>
        <end position="177"/>
    </location>
</feature>
<evidence type="ECO:0000256" key="2">
    <source>
        <dbReference type="ARBA" id="ARBA00022827"/>
    </source>
</evidence>
<evidence type="ECO:0000313" key="5">
    <source>
        <dbReference type="EMBL" id="OCH84675.1"/>
    </source>
</evidence>
<protein>
    <submittedName>
        <fullName evidence="5">FAD/NAD-P-binding domain-containing protein</fullName>
    </submittedName>
</protein>
<accession>A0A8E2ASY7</accession>
<feature type="domain" description="FAD-binding" evidence="4">
    <location>
        <begin position="308"/>
        <end position="377"/>
    </location>
</feature>
<sequence>MSSTKLRVAICGGGIGGLTLAVALSKYPDIEVDVYEAAERFREIGAGVMIWERTWRILTELGMSSEFSSIAHAPPDGSMGVGFDYRKSDQPQEGIPFYLFALPYGCIRFHRAHFLDVLVERLPSGVAHFGKRLQLYTRPGSDGPLILSFADGSRAQCDLLVGCDGIKSVVRRQMLQEKATSEGRPELLDYIEPFWSGSIAYRGLVPVARLTREDGSQHRTIASPMMYCGKSKHVVSYSISSGSIVNVVALTSRPQLEGSPYEGLWVIECDQQELLDCYSDWEPEVVEMLKCIEKPTRWALHQLRPLPCYTSSRVVLLGDAAHAMTPHQGAGAGQAIEDAFVLAGVLGHSSTTLGCLRDALEAYERVRLPLANHVLDGSRLSGMMYEFNGAQGGDLHTLGPAIGKQWDWLKETTPQGELERALHILNARMTEVVLAKL</sequence>
<evidence type="ECO:0000256" key="3">
    <source>
        <dbReference type="ARBA" id="ARBA00023002"/>
    </source>
</evidence>
<dbReference type="AlphaFoldDB" id="A0A8E2ASY7"/>
<evidence type="ECO:0000256" key="1">
    <source>
        <dbReference type="ARBA" id="ARBA00022630"/>
    </source>
</evidence>
<dbReference type="SUPFAM" id="SSF51905">
    <property type="entry name" value="FAD/NAD(P)-binding domain"/>
    <property type="match status" value="1"/>
</dbReference>
<dbReference type="Proteomes" id="UP000250043">
    <property type="component" value="Unassembled WGS sequence"/>
</dbReference>
<dbReference type="PANTHER" id="PTHR46720:SF3">
    <property type="entry name" value="FAD-BINDING DOMAIN-CONTAINING PROTEIN-RELATED"/>
    <property type="match status" value="1"/>
</dbReference>
<dbReference type="InterPro" id="IPR002938">
    <property type="entry name" value="FAD-bd"/>
</dbReference>
<reference evidence="5 6" key="1">
    <citation type="submission" date="2016-07" db="EMBL/GenBank/DDBJ databases">
        <title>Draft genome of the white-rot fungus Obba rivulosa 3A-2.</title>
        <authorList>
            <consortium name="DOE Joint Genome Institute"/>
            <person name="Miettinen O."/>
            <person name="Riley R."/>
            <person name="Acob R."/>
            <person name="Barry K."/>
            <person name="Cullen D."/>
            <person name="De Vries R."/>
            <person name="Hainaut M."/>
            <person name="Hatakka A."/>
            <person name="Henrissat B."/>
            <person name="Hilden K."/>
            <person name="Kuo R."/>
            <person name="Labutti K."/>
            <person name="Lipzen A."/>
            <person name="Makela M.R."/>
            <person name="Sandor L."/>
            <person name="Spatafora J.W."/>
            <person name="Grigoriev I.V."/>
            <person name="Hibbett D.S."/>
        </authorList>
    </citation>
    <scope>NUCLEOTIDE SEQUENCE [LARGE SCALE GENOMIC DNA]</scope>
    <source>
        <strain evidence="5 6">3A-2</strain>
    </source>
</reference>
<dbReference type="GO" id="GO:0016491">
    <property type="term" value="F:oxidoreductase activity"/>
    <property type="evidence" value="ECO:0007669"/>
    <property type="project" value="UniProtKB-KW"/>
</dbReference>
<keyword evidence="6" id="KW-1185">Reference proteome</keyword>
<dbReference type="GO" id="GO:0071949">
    <property type="term" value="F:FAD binding"/>
    <property type="evidence" value="ECO:0007669"/>
    <property type="project" value="InterPro"/>
</dbReference>
<organism evidence="5 6">
    <name type="scientific">Obba rivulosa</name>
    <dbReference type="NCBI Taxonomy" id="1052685"/>
    <lineage>
        <taxon>Eukaryota</taxon>
        <taxon>Fungi</taxon>
        <taxon>Dikarya</taxon>
        <taxon>Basidiomycota</taxon>
        <taxon>Agaricomycotina</taxon>
        <taxon>Agaricomycetes</taxon>
        <taxon>Polyporales</taxon>
        <taxon>Gelatoporiaceae</taxon>
        <taxon>Obba</taxon>
    </lineage>
</organism>
<keyword evidence="3" id="KW-0560">Oxidoreductase</keyword>
<dbReference type="PANTHER" id="PTHR46720">
    <property type="entry name" value="HYDROXYLASE, PUTATIVE (AFU_ORTHOLOGUE AFUA_3G01460)-RELATED"/>
    <property type="match status" value="1"/>
</dbReference>
<dbReference type="SUPFAM" id="SSF54373">
    <property type="entry name" value="FAD-linked reductases, C-terminal domain"/>
    <property type="match status" value="1"/>
</dbReference>
<proteinExistence type="predicted"/>
<dbReference type="Pfam" id="PF01494">
    <property type="entry name" value="FAD_binding_3"/>
    <property type="match status" value="2"/>
</dbReference>
<dbReference type="OrthoDB" id="417877at2759"/>
<keyword evidence="2" id="KW-0274">FAD</keyword>
<dbReference type="InterPro" id="IPR036188">
    <property type="entry name" value="FAD/NAD-bd_sf"/>
</dbReference>